<dbReference type="GO" id="GO:0005840">
    <property type="term" value="C:ribosome"/>
    <property type="evidence" value="ECO:0007669"/>
    <property type="project" value="UniProtKB-KW"/>
</dbReference>
<dbReference type="HAMAP" id="MF_00358">
    <property type="entry name" value="Ribosomal_bS21"/>
    <property type="match status" value="1"/>
</dbReference>
<dbReference type="Gene3D" id="1.20.5.1150">
    <property type="entry name" value="Ribosomal protein S8"/>
    <property type="match status" value="1"/>
</dbReference>
<gene>
    <name evidence="4" type="ORF">C2E20_2974</name>
</gene>
<dbReference type="GO" id="GO:0006412">
    <property type="term" value="P:translation"/>
    <property type="evidence" value="ECO:0007669"/>
    <property type="project" value="InterPro"/>
</dbReference>
<protein>
    <submittedName>
        <fullName evidence="4">WAS family-like protein 1-like</fullName>
    </submittedName>
</protein>
<evidence type="ECO:0000256" key="2">
    <source>
        <dbReference type="ARBA" id="ARBA00022980"/>
    </source>
</evidence>
<keyword evidence="2" id="KW-0689">Ribosomal protein</keyword>
<sequence>MQVALSSKAAVAPSALRAPSNGTQRVSMKARNTYQVLIVVGDDEPQDNAMKRFRREVMSAGLIPEVRRRRYFENTVDMKKRKFKESCMAAKRQNTIRNFGQVGGQEPAPFSDMFGGSDDLEIYF</sequence>
<dbReference type="OrthoDB" id="785538at2759"/>
<dbReference type="EMBL" id="LHPF02000006">
    <property type="protein sequence ID" value="PSC73634.1"/>
    <property type="molecule type" value="Genomic_DNA"/>
</dbReference>
<comment type="similarity">
    <text evidence="1">Belongs to the bacterial ribosomal protein bS21 family.</text>
</comment>
<dbReference type="PRINTS" id="PR00976">
    <property type="entry name" value="RIBOSOMALS21"/>
</dbReference>
<dbReference type="InterPro" id="IPR038380">
    <property type="entry name" value="Ribosomal_bS21_sf"/>
</dbReference>
<evidence type="ECO:0000313" key="4">
    <source>
        <dbReference type="EMBL" id="PSC73634.1"/>
    </source>
</evidence>
<evidence type="ECO:0000313" key="5">
    <source>
        <dbReference type="Proteomes" id="UP000239649"/>
    </source>
</evidence>
<dbReference type="PANTHER" id="PTHR21109">
    <property type="entry name" value="MITOCHONDRIAL 28S RIBOSOMAL PROTEIN S21"/>
    <property type="match status" value="1"/>
</dbReference>
<dbReference type="GO" id="GO:1990904">
    <property type="term" value="C:ribonucleoprotein complex"/>
    <property type="evidence" value="ECO:0007669"/>
    <property type="project" value="UniProtKB-KW"/>
</dbReference>
<keyword evidence="3" id="KW-0687">Ribonucleoprotein</keyword>
<dbReference type="Pfam" id="PF01165">
    <property type="entry name" value="Ribosomal_S21"/>
    <property type="match status" value="1"/>
</dbReference>
<name>A0A2P6VHR8_9CHLO</name>
<dbReference type="Proteomes" id="UP000239649">
    <property type="component" value="Unassembled WGS sequence"/>
</dbReference>
<keyword evidence="5" id="KW-1185">Reference proteome</keyword>
<dbReference type="AlphaFoldDB" id="A0A2P6VHR8"/>
<evidence type="ECO:0000256" key="3">
    <source>
        <dbReference type="ARBA" id="ARBA00023274"/>
    </source>
</evidence>
<dbReference type="STRING" id="554055.A0A2P6VHR8"/>
<dbReference type="InterPro" id="IPR001911">
    <property type="entry name" value="Ribosomal_bS21"/>
</dbReference>
<reference evidence="4 5" key="1">
    <citation type="journal article" date="2018" name="Plant J.">
        <title>Genome sequences of Chlorella sorokiniana UTEX 1602 and Micractinium conductrix SAG 241.80: implications to maltose excretion by a green alga.</title>
        <authorList>
            <person name="Arriola M.B."/>
            <person name="Velmurugan N."/>
            <person name="Zhang Y."/>
            <person name="Plunkett M.H."/>
            <person name="Hondzo H."/>
            <person name="Barney B.M."/>
        </authorList>
    </citation>
    <scope>NUCLEOTIDE SEQUENCE [LARGE SCALE GENOMIC DNA]</scope>
    <source>
        <strain evidence="4 5">SAG 241.80</strain>
    </source>
</reference>
<organism evidence="4 5">
    <name type="scientific">Micractinium conductrix</name>
    <dbReference type="NCBI Taxonomy" id="554055"/>
    <lineage>
        <taxon>Eukaryota</taxon>
        <taxon>Viridiplantae</taxon>
        <taxon>Chlorophyta</taxon>
        <taxon>core chlorophytes</taxon>
        <taxon>Trebouxiophyceae</taxon>
        <taxon>Chlorellales</taxon>
        <taxon>Chlorellaceae</taxon>
        <taxon>Chlorella clade</taxon>
        <taxon>Micractinium</taxon>
    </lineage>
</organism>
<proteinExistence type="inferred from homology"/>
<dbReference type="GO" id="GO:0003735">
    <property type="term" value="F:structural constituent of ribosome"/>
    <property type="evidence" value="ECO:0007669"/>
    <property type="project" value="InterPro"/>
</dbReference>
<dbReference type="PANTHER" id="PTHR21109:SF0">
    <property type="entry name" value="SMALL RIBOSOMAL SUBUNIT PROTEIN BS21M"/>
    <property type="match status" value="1"/>
</dbReference>
<evidence type="ECO:0000256" key="1">
    <source>
        <dbReference type="ARBA" id="ARBA00006640"/>
    </source>
</evidence>
<comment type="caution">
    <text evidence="4">The sequence shown here is derived from an EMBL/GenBank/DDBJ whole genome shotgun (WGS) entry which is preliminary data.</text>
</comment>
<dbReference type="NCBIfam" id="TIGR00030">
    <property type="entry name" value="S21p"/>
    <property type="match status" value="1"/>
</dbReference>
<accession>A0A2P6VHR8</accession>